<evidence type="ECO:0000313" key="10">
    <source>
        <dbReference type="Proteomes" id="UP000076871"/>
    </source>
</evidence>
<keyword evidence="3" id="KW-0808">Transferase</keyword>
<dbReference type="PANTHER" id="PTHR31595:SF67">
    <property type="entry name" value="WAX SYNTHASE DOMAIN-CONTAINING PROTEIN"/>
    <property type="match status" value="1"/>
</dbReference>
<evidence type="ECO:0000256" key="5">
    <source>
        <dbReference type="ARBA" id="ARBA00022989"/>
    </source>
</evidence>
<dbReference type="GeneID" id="63822097"/>
<feature type="transmembrane region" description="Helical" evidence="7">
    <location>
        <begin position="326"/>
        <end position="348"/>
    </location>
</feature>
<dbReference type="AlphaFoldDB" id="A0A165BTD5"/>
<dbReference type="GO" id="GO:0006629">
    <property type="term" value="P:lipid metabolic process"/>
    <property type="evidence" value="ECO:0007669"/>
    <property type="project" value="InterPro"/>
</dbReference>
<evidence type="ECO:0000256" key="4">
    <source>
        <dbReference type="ARBA" id="ARBA00022692"/>
    </source>
</evidence>
<proteinExistence type="inferred from homology"/>
<dbReference type="STRING" id="1314785.A0A165BTD5"/>
<organism evidence="9 10">
    <name type="scientific">Laetiporus sulphureus 93-53</name>
    <dbReference type="NCBI Taxonomy" id="1314785"/>
    <lineage>
        <taxon>Eukaryota</taxon>
        <taxon>Fungi</taxon>
        <taxon>Dikarya</taxon>
        <taxon>Basidiomycota</taxon>
        <taxon>Agaricomycotina</taxon>
        <taxon>Agaricomycetes</taxon>
        <taxon>Polyporales</taxon>
        <taxon>Laetiporus</taxon>
    </lineage>
</organism>
<evidence type="ECO:0000256" key="6">
    <source>
        <dbReference type="ARBA" id="ARBA00023136"/>
    </source>
</evidence>
<dbReference type="PANTHER" id="PTHR31595">
    <property type="entry name" value="LONG-CHAIN-ALCOHOL O-FATTY-ACYLTRANSFERASE 3-RELATED"/>
    <property type="match status" value="1"/>
</dbReference>
<keyword evidence="4 7" id="KW-0812">Transmembrane</keyword>
<dbReference type="GO" id="GO:0016020">
    <property type="term" value="C:membrane"/>
    <property type="evidence" value="ECO:0007669"/>
    <property type="project" value="UniProtKB-SubCell"/>
</dbReference>
<dbReference type="InParanoid" id="A0A165BTD5"/>
<evidence type="ECO:0000256" key="2">
    <source>
        <dbReference type="ARBA" id="ARBA00007282"/>
    </source>
</evidence>
<evidence type="ECO:0000256" key="1">
    <source>
        <dbReference type="ARBA" id="ARBA00004141"/>
    </source>
</evidence>
<accession>A0A165BTD5</accession>
<evidence type="ECO:0000256" key="3">
    <source>
        <dbReference type="ARBA" id="ARBA00022679"/>
    </source>
</evidence>
<gene>
    <name evidence="9" type="ORF">LAESUDRAFT_663582</name>
</gene>
<feature type="domain" description="Wax synthase" evidence="8">
    <location>
        <begin position="213"/>
        <end position="288"/>
    </location>
</feature>
<reference evidence="9 10" key="1">
    <citation type="journal article" date="2016" name="Mol. Biol. Evol.">
        <title>Comparative Genomics of Early-Diverging Mushroom-Forming Fungi Provides Insights into the Origins of Lignocellulose Decay Capabilities.</title>
        <authorList>
            <person name="Nagy L.G."/>
            <person name="Riley R."/>
            <person name="Tritt A."/>
            <person name="Adam C."/>
            <person name="Daum C."/>
            <person name="Floudas D."/>
            <person name="Sun H."/>
            <person name="Yadav J.S."/>
            <person name="Pangilinan J."/>
            <person name="Larsson K.H."/>
            <person name="Matsuura K."/>
            <person name="Barry K."/>
            <person name="Labutti K."/>
            <person name="Kuo R."/>
            <person name="Ohm R.A."/>
            <person name="Bhattacharya S.S."/>
            <person name="Shirouzu T."/>
            <person name="Yoshinaga Y."/>
            <person name="Martin F.M."/>
            <person name="Grigoriev I.V."/>
            <person name="Hibbett D.S."/>
        </authorList>
    </citation>
    <scope>NUCLEOTIDE SEQUENCE [LARGE SCALE GENOMIC DNA]</scope>
    <source>
        <strain evidence="9 10">93-53</strain>
    </source>
</reference>
<keyword evidence="10" id="KW-1185">Reference proteome</keyword>
<keyword evidence="6 7" id="KW-0472">Membrane</keyword>
<protein>
    <recommendedName>
        <fullName evidence="8">Wax synthase domain-containing protein</fullName>
    </recommendedName>
</protein>
<name>A0A165BTD5_9APHY</name>
<sequence>MELQSRPLLRFVPFVILQHVLLACLIAIRMQRRARIVAFLSYFCVLVPVFLFTTGDIHRNHSTGCMVTGQIFTAFHLLCLSDPLNDFRHEREEISPSKMPYLRRVYWALCVICSPRGVGWNYQVANVPSRSNDAKWTFVRLKLLSALRWFLLIDFAQSLQRSRPLLPGGEMDVLIVAMHGCIQRFITIALIDMQYALCAAAFVALGISEPKDWPDLYGQWSDACTVRRFWGRAYHQMIRQYTTSIGKLVCHLFRLQPGSWMSSRTQLYAGFAVSGLMHSGGDLMVSPSLLGASFPFYFSQAFAISFEDAVISAARRSKLVMRCPQTLLRCVGYAWVLTWTVISAPLYLTWTVRAGISNENRVSFSLLSFVVSAFENS</sequence>
<dbReference type="OrthoDB" id="1077582at2759"/>
<dbReference type="InterPro" id="IPR032805">
    <property type="entry name" value="Wax_synthase_dom"/>
</dbReference>
<dbReference type="RefSeq" id="XP_040759355.1">
    <property type="nucleotide sequence ID" value="XM_040905067.1"/>
</dbReference>
<evidence type="ECO:0000256" key="7">
    <source>
        <dbReference type="SAM" id="Phobius"/>
    </source>
</evidence>
<dbReference type="GO" id="GO:0008374">
    <property type="term" value="F:O-acyltransferase activity"/>
    <property type="evidence" value="ECO:0007669"/>
    <property type="project" value="InterPro"/>
</dbReference>
<feature type="transmembrane region" description="Helical" evidence="7">
    <location>
        <begin position="12"/>
        <end position="29"/>
    </location>
</feature>
<feature type="transmembrane region" description="Helical" evidence="7">
    <location>
        <begin position="294"/>
        <end position="314"/>
    </location>
</feature>
<dbReference type="InterPro" id="IPR044851">
    <property type="entry name" value="Wax_synthase"/>
</dbReference>
<keyword evidence="5 7" id="KW-1133">Transmembrane helix</keyword>
<evidence type="ECO:0000313" key="9">
    <source>
        <dbReference type="EMBL" id="KZT01615.1"/>
    </source>
</evidence>
<evidence type="ECO:0000259" key="8">
    <source>
        <dbReference type="Pfam" id="PF13813"/>
    </source>
</evidence>
<dbReference type="Proteomes" id="UP000076871">
    <property type="component" value="Unassembled WGS sequence"/>
</dbReference>
<feature type="transmembrane region" description="Helical" evidence="7">
    <location>
        <begin position="185"/>
        <end position="207"/>
    </location>
</feature>
<comment type="similarity">
    <text evidence="2">Belongs to the wax synthase family.</text>
</comment>
<comment type="subcellular location">
    <subcellularLocation>
        <location evidence="1">Membrane</location>
        <topology evidence="1">Multi-pass membrane protein</topology>
    </subcellularLocation>
</comment>
<dbReference type="PROSITE" id="PS51257">
    <property type="entry name" value="PROKAR_LIPOPROTEIN"/>
    <property type="match status" value="1"/>
</dbReference>
<dbReference type="EMBL" id="KV427662">
    <property type="protein sequence ID" value="KZT01615.1"/>
    <property type="molecule type" value="Genomic_DNA"/>
</dbReference>
<dbReference type="Pfam" id="PF13813">
    <property type="entry name" value="MBOAT_2"/>
    <property type="match status" value="1"/>
</dbReference>
<feature type="transmembrane region" description="Helical" evidence="7">
    <location>
        <begin position="36"/>
        <end position="55"/>
    </location>
</feature>